<dbReference type="Pfam" id="PF00172">
    <property type="entry name" value="Zn_clus"/>
    <property type="match status" value="1"/>
</dbReference>
<dbReference type="InterPro" id="IPR001138">
    <property type="entry name" value="Zn2Cys6_DnaBD"/>
</dbReference>
<dbReference type="GO" id="GO:0003677">
    <property type="term" value="F:DNA binding"/>
    <property type="evidence" value="ECO:0007669"/>
    <property type="project" value="InterPro"/>
</dbReference>
<feature type="region of interest" description="Disordered" evidence="6">
    <location>
        <begin position="67"/>
        <end position="102"/>
    </location>
</feature>
<name>A0A1J9RRE6_9PEZI</name>
<dbReference type="GO" id="GO:0005634">
    <property type="term" value="C:nucleus"/>
    <property type="evidence" value="ECO:0007669"/>
    <property type="project" value="UniProtKB-SubCell"/>
</dbReference>
<dbReference type="GO" id="GO:0000981">
    <property type="term" value="F:DNA-binding transcription factor activity, RNA polymerase II-specific"/>
    <property type="evidence" value="ECO:0007669"/>
    <property type="project" value="InterPro"/>
</dbReference>
<dbReference type="PANTHER" id="PTHR47338:SF10">
    <property type="entry name" value="TRANSCRIPTION FACTOR DOMAIN-CONTAINING PROTEIN-RELATED"/>
    <property type="match status" value="1"/>
</dbReference>
<evidence type="ECO:0000256" key="2">
    <source>
        <dbReference type="ARBA" id="ARBA00022723"/>
    </source>
</evidence>
<comment type="caution">
    <text evidence="8">The sequence shown here is derived from an EMBL/GenBank/DDBJ whole genome shotgun (WGS) entry which is preliminary data.</text>
</comment>
<dbReference type="STRING" id="236234.A0A1J9RRE6"/>
<keyword evidence="4" id="KW-0804">Transcription</keyword>
<comment type="subcellular location">
    <subcellularLocation>
        <location evidence="1">Nucleus</location>
    </subcellularLocation>
</comment>
<dbReference type="SUPFAM" id="SSF57701">
    <property type="entry name" value="Zn2/Cys6 DNA-binding domain"/>
    <property type="match status" value="1"/>
</dbReference>
<dbReference type="Pfam" id="PF04082">
    <property type="entry name" value="Fungal_trans"/>
    <property type="match status" value="1"/>
</dbReference>
<dbReference type="PROSITE" id="PS50048">
    <property type="entry name" value="ZN2_CY6_FUNGAL_2"/>
    <property type="match status" value="1"/>
</dbReference>
<dbReference type="CDD" id="cd00067">
    <property type="entry name" value="GAL4"/>
    <property type="match status" value="1"/>
</dbReference>
<dbReference type="GO" id="GO:0006351">
    <property type="term" value="P:DNA-templated transcription"/>
    <property type="evidence" value="ECO:0007669"/>
    <property type="project" value="InterPro"/>
</dbReference>
<evidence type="ECO:0000256" key="4">
    <source>
        <dbReference type="ARBA" id="ARBA00023163"/>
    </source>
</evidence>
<accession>A0A1J9RRE6</accession>
<gene>
    <name evidence="8" type="ORF">BKCO1_530003</name>
</gene>
<proteinExistence type="predicted"/>
<dbReference type="InterPro" id="IPR050815">
    <property type="entry name" value="TF_fung"/>
</dbReference>
<evidence type="ECO:0000313" key="9">
    <source>
        <dbReference type="Proteomes" id="UP000183809"/>
    </source>
</evidence>
<dbReference type="PROSITE" id="PS00463">
    <property type="entry name" value="ZN2_CY6_FUNGAL_1"/>
    <property type="match status" value="1"/>
</dbReference>
<dbReference type="Gene3D" id="4.10.240.10">
    <property type="entry name" value="Zn(2)-C6 fungal-type DNA-binding domain"/>
    <property type="match status" value="1"/>
</dbReference>
<dbReference type="GO" id="GO:0008270">
    <property type="term" value="F:zinc ion binding"/>
    <property type="evidence" value="ECO:0007669"/>
    <property type="project" value="InterPro"/>
</dbReference>
<keyword evidence="9" id="KW-1185">Reference proteome</keyword>
<dbReference type="PANTHER" id="PTHR47338">
    <property type="entry name" value="ZN(II)2CYS6 TRANSCRIPTION FACTOR (EUROFUNG)-RELATED"/>
    <property type="match status" value="1"/>
</dbReference>
<dbReference type="Proteomes" id="UP000183809">
    <property type="component" value="Unassembled WGS sequence"/>
</dbReference>
<evidence type="ECO:0000256" key="5">
    <source>
        <dbReference type="ARBA" id="ARBA00023242"/>
    </source>
</evidence>
<reference evidence="8 9" key="1">
    <citation type="submission" date="2016-10" db="EMBL/GenBank/DDBJ databases">
        <title>Proteomics and genomics reveal pathogen-plant mechanisms compatible with a hemibiotrophic lifestyle of Diplodia corticola.</title>
        <authorList>
            <person name="Fernandes I."/>
            <person name="De Jonge R."/>
            <person name="Van De Peer Y."/>
            <person name="Devreese B."/>
            <person name="Alves A."/>
            <person name="Esteves A.C."/>
        </authorList>
    </citation>
    <scope>NUCLEOTIDE SEQUENCE [LARGE SCALE GENOMIC DNA]</scope>
    <source>
        <strain evidence="8 9">CBS 112549</strain>
    </source>
</reference>
<feature type="domain" description="Zn(2)-C6 fungal-type" evidence="7">
    <location>
        <begin position="9"/>
        <end position="39"/>
    </location>
</feature>
<keyword evidence="2" id="KW-0479">Metal-binding</keyword>
<feature type="compositionally biased region" description="Low complexity" evidence="6">
    <location>
        <begin position="68"/>
        <end position="90"/>
    </location>
</feature>
<dbReference type="OrthoDB" id="10261408at2759"/>
<dbReference type="CDD" id="cd12148">
    <property type="entry name" value="fungal_TF_MHR"/>
    <property type="match status" value="1"/>
</dbReference>
<evidence type="ECO:0000256" key="3">
    <source>
        <dbReference type="ARBA" id="ARBA00023015"/>
    </source>
</evidence>
<dbReference type="InterPro" id="IPR036864">
    <property type="entry name" value="Zn2-C6_fun-type_DNA-bd_sf"/>
</dbReference>
<evidence type="ECO:0000256" key="1">
    <source>
        <dbReference type="ARBA" id="ARBA00004123"/>
    </source>
</evidence>
<dbReference type="SMART" id="SM00066">
    <property type="entry name" value="GAL4"/>
    <property type="match status" value="1"/>
</dbReference>
<dbReference type="GeneID" id="31017397"/>
<dbReference type="RefSeq" id="XP_020127267.1">
    <property type="nucleotide sequence ID" value="XM_020277136.1"/>
</dbReference>
<dbReference type="EMBL" id="MNUE01000053">
    <property type="protein sequence ID" value="OJD31007.1"/>
    <property type="molecule type" value="Genomic_DNA"/>
</dbReference>
<evidence type="ECO:0000256" key="6">
    <source>
        <dbReference type="SAM" id="MobiDB-lite"/>
    </source>
</evidence>
<protein>
    <submittedName>
        <fullName evidence="8">Transcriptional regulatory protein</fullName>
    </submittedName>
</protein>
<evidence type="ECO:0000259" key="7">
    <source>
        <dbReference type="PROSITE" id="PS50048"/>
    </source>
</evidence>
<sequence>MSSASRHIACKLCRDRKVRCDGGQPRCQRCLRSGDECVYALPAKQQRRNGDLQQTVELLEERLSQAEAALSSTSTRHSSASGSASGASVSDTPGRSLPPATTPALTLDLDSLPTAPVLDDFDFNLLDASAALLSPPPAPELLGDEPWESVQTDLNNIYFRLVDPSFPLVERADCPATPADPLAPQEACALQLALFAHAALRCRSYSHLADGCYESARRTLERVEIETPTQSTNVTALQAYVLVALFEFRKGFFTRAVASANRAVWISRLLRLHRLDAPGAAPLPLHEAERCRRAFWAAFMLDMFVRIDADASPRMALDEREISTLLPACLPGEPITLGDACAMPNSGKLDPHQGLVLSMAIAGKAISLAHHLSREKAPGFPRCDFWIRHDQLNDTVDNARRYGLAHFHASSAGLDPITLSTQALLYASELTLCEAARCKSRAMSVGASFRSAKRQRWMPAMLGFIDVVVQLNHVDANKLHPFTPWAVYVAMQSCIRQLHQSEASPPDGLTSTDSSPTPDFSQLLDWIHLLSSTMSELQKSTAFAGAFDVDVRKEIESGDDFIHSRVVGLANFPVVARRYGV</sequence>
<keyword evidence="3" id="KW-0805">Transcription regulation</keyword>
<dbReference type="AlphaFoldDB" id="A0A1J9RRE6"/>
<evidence type="ECO:0000313" key="8">
    <source>
        <dbReference type="EMBL" id="OJD31007.1"/>
    </source>
</evidence>
<dbReference type="InterPro" id="IPR007219">
    <property type="entry name" value="XnlR_reg_dom"/>
</dbReference>
<keyword evidence="5" id="KW-0539">Nucleus</keyword>
<organism evidence="8 9">
    <name type="scientific">Diplodia corticola</name>
    <dbReference type="NCBI Taxonomy" id="236234"/>
    <lineage>
        <taxon>Eukaryota</taxon>
        <taxon>Fungi</taxon>
        <taxon>Dikarya</taxon>
        <taxon>Ascomycota</taxon>
        <taxon>Pezizomycotina</taxon>
        <taxon>Dothideomycetes</taxon>
        <taxon>Dothideomycetes incertae sedis</taxon>
        <taxon>Botryosphaeriales</taxon>
        <taxon>Botryosphaeriaceae</taxon>
        <taxon>Diplodia</taxon>
    </lineage>
</organism>